<protein>
    <submittedName>
        <fullName evidence="1">Uncharacterized protein</fullName>
    </submittedName>
</protein>
<dbReference type="Proteomes" id="UP001159363">
    <property type="component" value="Chromosome 8"/>
</dbReference>
<reference evidence="1 2" key="1">
    <citation type="submission" date="2023-02" db="EMBL/GenBank/DDBJ databases">
        <title>LHISI_Scaffold_Assembly.</title>
        <authorList>
            <person name="Stuart O.P."/>
            <person name="Cleave R."/>
            <person name="Magrath M.J.L."/>
            <person name="Mikheyev A.S."/>
        </authorList>
    </citation>
    <scope>NUCLEOTIDE SEQUENCE [LARGE SCALE GENOMIC DNA]</scope>
    <source>
        <strain evidence="1">Daus_M_001</strain>
        <tissue evidence="1">Leg muscle</tissue>
    </source>
</reference>
<dbReference type="EMBL" id="JARBHB010000009">
    <property type="protein sequence ID" value="KAJ8875975.1"/>
    <property type="molecule type" value="Genomic_DNA"/>
</dbReference>
<name>A0ABQ9GVA8_9NEOP</name>
<gene>
    <name evidence="1" type="ORF">PR048_023883</name>
</gene>
<accession>A0ABQ9GVA8</accession>
<organism evidence="1 2">
    <name type="scientific">Dryococelus australis</name>
    <dbReference type="NCBI Taxonomy" id="614101"/>
    <lineage>
        <taxon>Eukaryota</taxon>
        <taxon>Metazoa</taxon>
        <taxon>Ecdysozoa</taxon>
        <taxon>Arthropoda</taxon>
        <taxon>Hexapoda</taxon>
        <taxon>Insecta</taxon>
        <taxon>Pterygota</taxon>
        <taxon>Neoptera</taxon>
        <taxon>Polyneoptera</taxon>
        <taxon>Phasmatodea</taxon>
        <taxon>Verophasmatodea</taxon>
        <taxon>Anareolatae</taxon>
        <taxon>Phasmatidae</taxon>
        <taxon>Eurycanthinae</taxon>
        <taxon>Dryococelus</taxon>
    </lineage>
</organism>
<evidence type="ECO:0000313" key="1">
    <source>
        <dbReference type="EMBL" id="KAJ8875975.1"/>
    </source>
</evidence>
<evidence type="ECO:0000313" key="2">
    <source>
        <dbReference type="Proteomes" id="UP001159363"/>
    </source>
</evidence>
<sequence>MENDTFVSTQPDNDTCTISIDSHKVFQLPQLTHSDMYLSRKLGCYNFGIHLSDNGEGIIWLAPCVLHAVNDNHLTYKQNLRIWSDNCCGQIKNRIMLFLYIFSNCYRIGHEFIMVGHSFSASDRDSALIEKRGKVSRHQALEDVESVITNARPTKPFKVLKMRGHFLYFDEAASRTINTNRLHISKLVSLIIDSENPVVVKFKRSYSELEDFTTCNV</sequence>
<comment type="caution">
    <text evidence="1">The sequence shown here is derived from an EMBL/GenBank/DDBJ whole genome shotgun (WGS) entry which is preliminary data.</text>
</comment>
<proteinExistence type="predicted"/>
<keyword evidence="2" id="KW-1185">Reference proteome</keyword>